<protein>
    <submittedName>
        <fullName evidence="2">Uncharacterized protein</fullName>
    </submittedName>
</protein>
<keyword evidence="1" id="KW-0812">Transmembrane</keyword>
<keyword evidence="1" id="KW-1133">Transmembrane helix</keyword>
<name>A0A6C0DVX5_9ZZZZ</name>
<reference evidence="2" key="1">
    <citation type="journal article" date="2020" name="Nature">
        <title>Giant virus diversity and host interactions through global metagenomics.</title>
        <authorList>
            <person name="Schulz F."/>
            <person name="Roux S."/>
            <person name="Paez-Espino D."/>
            <person name="Jungbluth S."/>
            <person name="Walsh D.A."/>
            <person name="Denef V.J."/>
            <person name="McMahon K.D."/>
            <person name="Konstantinidis K.T."/>
            <person name="Eloe-Fadrosh E.A."/>
            <person name="Kyrpides N.C."/>
            <person name="Woyke T."/>
        </authorList>
    </citation>
    <scope>NUCLEOTIDE SEQUENCE</scope>
    <source>
        <strain evidence="2">GVMAG-M-3300023174-75</strain>
    </source>
</reference>
<evidence type="ECO:0000313" key="2">
    <source>
        <dbReference type="EMBL" id="QHT20804.1"/>
    </source>
</evidence>
<accession>A0A6C0DVX5</accession>
<organism evidence="2">
    <name type="scientific">viral metagenome</name>
    <dbReference type="NCBI Taxonomy" id="1070528"/>
    <lineage>
        <taxon>unclassified sequences</taxon>
        <taxon>metagenomes</taxon>
        <taxon>organismal metagenomes</taxon>
    </lineage>
</organism>
<keyword evidence="1" id="KW-0472">Membrane</keyword>
<sequence length="33" mass="4126">MLTNFDVKDDIYIYIIYNTFTLFHLHYFILIPK</sequence>
<dbReference type="AlphaFoldDB" id="A0A6C0DVX5"/>
<proteinExistence type="predicted"/>
<dbReference type="EMBL" id="MN739683">
    <property type="protein sequence ID" value="QHT20804.1"/>
    <property type="molecule type" value="Genomic_DNA"/>
</dbReference>
<evidence type="ECO:0000256" key="1">
    <source>
        <dbReference type="SAM" id="Phobius"/>
    </source>
</evidence>
<feature type="transmembrane region" description="Helical" evidence="1">
    <location>
        <begin position="12"/>
        <end position="31"/>
    </location>
</feature>